<dbReference type="RefSeq" id="XP_013329255.1">
    <property type="nucleotide sequence ID" value="XM_013473801.1"/>
</dbReference>
<dbReference type="AlphaFoldDB" id="A0A0F4YYF2"/>
<keyword evidence="3" id="KW-1185">Reference proteome</keyword>
<evidence type="ECO:0000313" key="2">
    <source>
        <dbReference type="EMBL" id="KKA22643.1"/>
    </source>
</evidence>
<feature type="region of interest" description="Disordered" evidence="1">
    <location>
        <begin position="28"/>
        <end position="54"/>
    </location>
</feature>
<feature type="compositionally biased region" description="Basic and acidic residues" evidence="1">
    <location>
        <begin position="103"/>
        <end position="153"/>
    </location>
</feature>
<proteinExistence type="predicted"/>
<reference evidence="2 3" key="1">
    <citation type="submission" date="2015-04" db="EMBL/GenBank/DDBJ databases">
        <authorList>
            <person name="Heijne W.H."/>
            <person name="Fedorova N.D."/>
            <person name="Nierman W.C."/>
            <person name="Vollebregt A.W."/>
            <person name="Zhao Z."/>
            <person name="Wu L."/>
            <person name="Kumar M."/>
            <person name="Stam H."/>
            <person name="van den Berg M.A."/>
            <person name="Pel H.J."/>
        </authorList>
    </citation>
    <scope>NUCLEOTIDE SEQUENCE [LARGE SCALE GENOMIC DNA]</scope>
    <source>
        <strain evidence="2 3">CBS 393.64</strain>
    </source>
</reference>
<dbReference type="GeneID" id="25315675"/>
<accession>A0A0F4YYF2</accession>
<feature type="compositionally biased region" description="Gly residues" evidence="1">
    <location>
        <begin position="163"/>
        <end position="173"/>
    </location>
</feature>
<protein>
    <submittedName>
        <fullName evidence="2">Uncharacterized protein</fullName>
    </submittedName>
</protein>
<name>A0A0F4YYF2_RASE3</name>
<sequence length="381" mass="40594">MIVGMADLITLNSQATPEFSNKQVIATADPDHGDHANKQSGIGSARRVSTKGEKEHHILRTYGHGRRTLDNRKLYTKENGMVAIAQSGVNPTCSGLGNWETMGNERKRDFNERKGFRKERGREHNDSLVGRELDERDSKRRTDQQKSRKRAGEGESGGDEEGGCPGEGAGTRGCDGHRLASSGSAVGGNKGLGVGGRAGADRLAAWRRLGAWQLDGASQAGWNGQPVPGRAATACAVGKAQPSFSCPLVCFALSCSCAGPAPKLLSAAAGQSARPLPGGSNTRSQEHQSAPRTWERLPTPSPRRINCSFLRVVCPALVTLGSNLDFIAHEDIGPPVLSLRPPVRSDFGQVASRMTITRTLRGSCYTLYGIRTPDGGVHRAP</sequence>
<organism evidence="2 3">
    <name type="scientific">Rasamsonia emersonii (strain ATCC 16479 / CBS 393.64 / IMI 116815)</name>
    <dbReference type="NCBI Taxonomy" id="1408163"/>
    <lineage>
        <taxon>Eukaryota</taxon>
        <taxon>Fungi</taxon>
        <taxon>Dikarya</taxon>
        <taxon>Ascomycota</taxon>
        <taxon>Pezizomycotina</taxon>
        <taxon>Eurotiomycetes</taxon>
        <taxon>Eurotiomycetidae</taxon>
        <taxon>Eurotiales</taxon>
        <taxon>Trichocomaceae</taxon>
        <taxon>Rasamsonia</taxon>
    </lineage>
</organism>
<comment type="caution">
    <text evidence="2">The sequence shown here is derived from an EMBL/GenBank/DDBJ whole genome shotgun (WGS) entry which is preliminary data.</text>
</comment>
<gene>
    <name evidence="2" type="ORF">T310_3325</name>
</gene>
<feature type="region of interest" description="Disordered" evidence="1">
    <location>
        <begin position="270"/>
        <end position="299"/>
    </location>
</feature>
<dbReference type="Proteomes" id="UP000053958">
    <property type="component" value="Unassembled WGS sequence"/>
</dbReference>
<evidence type="ECO:0000313" key="3">
    <source>
        <dbReference type="Proteomes" id="UP000053958"/>
    </source>
</evidence>
<evidence type="ECO:0000256" key="1">
    <source>
        <dbReference type="SAM" id="MobiDB-lite"/>
    </source>
</evidence>
<feature type="compositionally biased region" description="Polar residues" evidence="1">
    <location>
        <begin position="279"/>
        <end position="291"/>
    </location>
</feature>
<dbReference type="EMBL" id="LASV01000133">
    <property type="protein sequence ID" value="KKA22643.1"/>
    <property type="molecule type" value="Genomic_DNA"/>
</dbReference>
<feature type="region of interest" description="Disordered" evidence="1">
    <location>
        <begin position="89"/>
        <end position="176"/>
    </location>
</feature>